<organism evidence="2 3">
    <name type="scientific">Paenibacillus donghaensis</name>
    <dbReference type="NCBI Taxonomy" id="414771"/>
    <lineage>
        <taxon>Bacteria</taxon>
        <taxon>Bacillati</taxon>
        <taxon>Bacillota</taxon>
        <taxon>Bacilli</taxon>
        <taxon>Bacillales</taxon>
        <taxon>Paenibacillaceae</taxon>
        <taxon>Paenibacillus</taxon>
    </lineage>
</organism>
<keyword evidence="3" id="KW-1185">Reference proteome</keyword>
<feature type="transmembrane region" description="Helical" evidence="1">
    <location>
        <begin position="82"/>
        <end position="102"/>
    </location>
</feature>
<dbReference type="AlphaFoldDB" id="A0A2Z2KD38"/>
<evidence type="ECO:0000256" key="1">
    <source>
        <dbReference type="SAM" id="Phobius"/>
    </source>
</evidence>
<feature type="transmembrane region" description="Helical" evidence="1">
    <location>
        <begin position="44"/>
        <end position="70"/>
    </location>
</feature>
<dbReference type="RefSeq" id="WP_087914909.1">
    <property type="nucleotide sequence ID" value="NZ_CP021780.1"/>
</dbReference>
<gene>
    <name evidence="2" type="ORF">B9T62_08915</name>
</gene>
<feature type="transmembrane region" description="Helical" evidence="1">
    <location>
        <begin position="147"/>
        <end position="163"/>
    </location>
</feature>
<feature type="transmembrane region" description="Helical" evidence="1">
    <location>
        <begin position="20"/>
        <end position="37"/>
    </location>
</feature>
<dbReference type="Proteomes" id="UP000249890">
    <property type="component" value="Chromosome"/>
</dbReference>
<feature type="transmembrane region" description="Helical" evidence="1">
    <location>
        <begin position="122"/>
        <end position="141"/>
    </location>
</feature>
<keyword evidence="1" id="KW-0812">Transmembrane</keyword>
<name>A0A2Z2KD38_9BACL</name>
<proteinExistence type="predicted"/>
<reference evidence="2 3" key="1">
    <citation type="submission" date="2017-06" db="EMBL/GenBank/DDBJ databases">
        <title>Complete genome sequence of Paenibacillus donghaensis KCTC 13049T isolated from East Sea sediment, South Korea.</title>
        <authorList>
            <person name="Jung B.K."/>
            <person name="Hong S.-J."/>
            <person name="Shin J.-H."/>
        </authorList>
    </citation>
    <scope>NUCLEOTIDE SEQUENCE [LARGE SCALE GENOMIC DNA]</scope>
    <source>
        <strain evidence="2 3">KCTC 13049</strain>
    </source>
</reference>
<protein>
    <submittedName>
        <fullName evidence="2">Uncharacterized protein</fullName>
    </submittedName>
</protein>
<sequence>MALSLLINLQSYVFRNDFSLGNMMPLVTILCFILYFSSLVRMSLVLSVLATISGFVIFGVVQTGLALLLFGSIESAQASLSHGYVLQTSSGIVIIVFSWLLYRLGYGFTFEMDRLRFRFEDITVILMILLFLISISSVLYYNKIYINILYFAATSMYLLYYAVRKDRSHD</sequence>
<evidence type="ECO:0000313" key="3">
    <source>
        <dbReference type="Proteomes" id="UP000249890"/>
    </source>
</evidence>
<accession>A0A2Z2KD38</accession>
<evidence type="ECO:0000313" key="2">
    <source>
        <dbReference type="EMBL" id="ASA20893.1"/>
    </source>
</evidence>
<keyword evidence="1" id="KW-1133">Transmembrane helix</keyword>
<dbReference type="KEGG" id="pdh:B9T62_08915"/>
<keyword evidence="1" id="KW-0472">Membrane</keyword>
<dbReference type="EMBL" id="CP021780">
    <property type="protein sequence ID" value="ASA20893.1"/>
    <property type="molecule type" value="Genomic_DNA"/>
</dbReference>
<dbReference type="OrthoDB" id="2678566at2"/>